<dbReference type="InterPro" id="IPR008884">
    <property type="entry name" value="TylF_MeTrfase"/>
</dbReference>
<evidence type="ECO:0000313" key="1">
    <source>
        <dbReference type="EMBL" id="CAB4921729.1"/>
    </source>
</evidence>
<dbReference type="AlphaFoldDB" id="A0A6J7HXH0"/>
<dbReference type="SUPFAM" id="SSF53335">
    <property type="entry name" value="S-adenosyl-L-methionine-dependent methyltransferases"/>
    <property type="match status" value="1"/>
</dbReference>
<dbReference type="PANTHER" id="PTHR40036">
    <property type="entry name" value="MACROCIN O-METHYLTRANSFERASE"/>
    <property type="match status" value="1"/>
</dbReference>
<dbReference type="InterPro" id="IPR029063">
    <property type="entry name" value="SAM-dependent_MTases_sf"/>
</dbReference>
<name>A0A6J7HXH0_9ZZZZ</name>
<dbReference type="Gene3D" id="3.40.50.150">
    <property type="entry name" value="Vaccinia Virus protein VP39"/>
    <property type="match status" value="1"/>
</dbReference>
<dbReference type="Pfam" id="PF05711">
    <property type="entry name" value="TylF"/>
    <property type="match status" value="1"/>
</dbReference>
<gene>
    <name evidence="1" type="ORF">UFOPK3674_00597</name>
</gene>
<proteinExistence type="predicted"/>
<reference evidence="1" key="1">
    <citation type="submission" date="2020-05" db="EMBL/GenBank/DDBJ databases">
        <authorList>
            <person name="Chiriac C."/>
            <person name="Salcher M."/>
            <person name="Ghai R."/>
            <person name="Kavagutti S V."/>
        </authorList>
    </citation>
    <scope>NUCLEOTIDE SEQUENCE</scope>
</reference>
<dbReference type="PANTHER" id="PTHR40036:SF1">
    <property type="entry name" value="MACROCIN O-METHYLTRANSFERASE"/>
    <property type="match status" value="1"/>
</dbReference>
<sequence length="253" mass="28207">MIKGTIRSLFARAGYDIRLLPRPENVGLTHPDIEPAFAEDYTRCAPYTMTSVERMYALWQATRRVCADGTPGDIVECGVWRGGSSMLAASTLLASGDTERRLWLYDTFEGMTEPTGRDIGIGGLRVADEWDRIVSGDDPILCVASLEDVQANMASTGFPADRLQYVQGPVEQTIPDQVPDAIALLRLDTDWYESTRHELEHLWDRLSPGGVLIIDDYGHWEGAREAVDEFFAGRLDAPLLVRIDYTGRIGIKR</sequence>
<dbReference type="EMBL" id="CAFBMX010000002">
    <property type="protein sequence ID" value="CAB4921729.1"/>
    <property type="molecule type" value="Genomic_DNA"/>
</dbReference>
<organism evidence="1">
    <name type="scientific">freshwater metagenome</name>
    <dbReference type="NCBI Taxonomy" id="449393"/>
    <lineage>
        <taxon>unclassified sequences</taxon>
        <taxon>metagenomes</taxon>
        <taxon>ecological metagenomes</taxon>
    </lineage>
</organism>
<accession>A0A6J7HXH0</accession>
<protein>
    <submittedName>
        <fullName evidence="1">Unannotated protein</fullName>
    </submittedName>
</protein>